<evidence type="ECO:0000313" key="1">
    <source>
        <dbReference type="EMBL" id="CUO71307.1"/>
    </source>
</evidence>
<name>A0A174HD49_9FIRM</name>
<dbReference type="Proteomes" id="UP000095544">
    <property type="component" value="Unassembled WGS sequence"/>
</dbReference>
<protein>
    <submittedName>
        <fullName evidence="1">Uncharacterized protein</fullName>
    </submittedName>
</protein>
<dbReference type="EMBL" id="CYZU01000030">
    <property type="protein sequence ID" value="CUO71307.1"/>
    <property type="molecule type" value="Genomic_DNA"/>
</dbReference>
<accession>A0A174HD49</accession>
<dbReference type="RefSeq" id="WP_153920760.1">
    <property type="nucleotide sequence ID" value="NZ_BAAACT010000086.1"/>
</dbReference>
<evidence type="ECO:0000313" key="2">
    <source>
        <dbReference type="Proteomes" id="UP000095544"/>
    </source>
</evidence>
<dbReference type="GeneID" id="93336124"/>
<dbReference type="OrthoDB" id="9900791at2"/>
<dbReference type="AlphaFoldDB" id="A0A174HD49"/>
<reference evidence="1 2" key="1">
    <citation type="submission" date="2015-09" db="EMBL/GenBank/DDBJ databases">
        <authorList>
            <consortium name="Pathogen Informatics"/>
        </authorList>
    </citation>
    <scope>NUCLEOTIDE SEQUENCE [LARGE SCALE GENOMIC DNA]</scope>
    <source>
        <strain evidence="1 2">2789STDY5834876</strain>
    </source>
</reference>
<sequence length="50" mass="6099">MQNTIFEMLRYIEQNSGNEFCEQLPQLTEEEAVRIYEEDFKQRIFLPKKA</sequence>
<gene>
    <name evidence="1" type="ORF">ERS852491_03048</name>
</gene>
<organism evidence="1 2">
    <name type="scientific">Faecalicatena contorta</name>
    <dbReference type="NCBI Taxonomy" id="39482"/>
    <lineage>
        <taxon>Bacteria</taxon>
        <taxon>Bacillati</taxon>
        <taxon>Bacillota</taxon>
        <taxon>Clostridia</taxon>
        <taxon>Lachnospirales</taxon>
        <taxon>Lachnospiraceae</taxon>
        <taxon>Faecalicatena</taxon>
    </lineage>
</organism>
<proteinExistence type="predicted"/>